<dbReference type="PANTHER" id="PTHR33112:SF16">
    <property type="entry name" value="HETEROKARYON INCOMPATIBILITY DOMAIN-CONTAINING PROTEIN"/>
    <property type="match status" value="1"/>
</dbReference>
<sequence length="380" mass="43396">MHSIYGNSSCNISALNSTSPAEGLSLTKPPYAPILTNFSIDSTEISHVLRMRDTWSDFVTSSPLNLRAWVYQERLLSPRILHFLGHQLFWECGKLSASEDWPQGVPPRFAPQINLMYPKYVLIHDDHEIKRELSKLILASNRHHRMDRRESKVRWAKVVKLYTRASLTFATDRLIAISGIAAQFQPKFDGLYFAGLWKWSIVTDLLWQVEDTDGPDSTIVIDVLDVALHRVSEDEFGQLAGGNIRIQGQLATSYQNRGVIGFVGYDLDIEVAKELRTKKTDFGKHLYYLLPIRLTSHLEEDSEFPVEHVEGLVLTKTAGLSAFQRHGVFELQVNYSILGYMKRIHGLSEGHAFFDETLEARSMARIFDPEGHYRYTLDII</sequence>
<dbReference type="PANTHER" id="PTHR33112">
    <property type="entry name" value="DOMAIN PROTEIN, PUTATIVE-RELATED"/>
    <property type="match status" value="1"/>
</dbReference>
<dbReference type="Pfam" id="PF06985">
    <property type="entry name" value="HET"/>
    <property type="match status" value="1"/>
</dbReference>
<proteinExistence type="predicted"/>
<dbReference type="EMBL" id="JAZHXI010000009">
    <property type="protein sequence ID" value="KAL2067883.1"/>
    <property type="molecule type" value="Genomic_DNA"/>
</dbReference>
<evidence type="ECO:0000313" key="3">
    <source>
        <dbReference type="Proteomes" id="UP001595075"/>
    </source>
</evidence>
<dbReference type="Proteomes" id="UP001595075">
    <property type="component" value="Unassembled WGS sequence"/>
</dbReference>
<evidence type="ECO:0000313" key="2">
    <source>
        <dbReference type="EMBL" id="KAL2067883.1"/>
    </source>
</evidence>
<reference evidence="2 3" key="1">
    <citation type="journal article" date="2024" name="Commun. Biol.">
        <title>Comparative genomic analysis of thermophilic fungi reveals convergent evolutionary adaptations and gene losses.</title>
        <authorList>
            <person name="Steindorff A.S."/>
            <person name="Aguilar-Pontes M.V."/>
            <person name="Robinson A.J."/>
            <person name="Andreopoulos B."/>
            <person name="LaButti K."/>
            <person name="Kuo A."/>
            <person name="Mondo S."/>
            <person name="Riley R."/>
            <person name="Otillar R."/>
            <person name="Haridas S."/>
            <person name="Lipzen A."/>
            <person name="Grimwood J."/>
            <person name="Schmutz J."/>
            <person name="Clum A."/>
            <person name="Reid I.D."/>
            <person name="Moisan M.C."/>
            <person name="Butler G."/>
            <person name="Nguyen T.T.M."/>
            <person name="Dewar K."/>
            <person name="Conant G."/>
            <person name="Drula E."/>
            <person name="Henrissat B."/>
            <person name="Hansel C."/>
            <person name="Singer S."/>
            <person name="Hutchinson M.I."/>
            <person name="de Vries R.P."/>
            <person name="Natvig D.O."/>
            <person name="Powell A.J."/>
            <person name="Tsang A."/>
            <person name="Grigoriev I.V."/>
        </authorList>
    </citation>
    <scope>NUCLEOTIDE SEQUENCE [LARGE SCALE GENOMIC DNA]</scope>
    <source>
        <strain evidence="2 3">CBS 494.80</strain>
    </source>
</reference>
<comment type="caution">
    <text evidence="2">The sequence shown here is derived from an EMBL/GenBank/DDBJ whole genome shotgun (WGS) entry which is preliminary data.</text>
</comment>
<dbReference type="InterPro" id="IPR010730">
    <property type="entry name" value="HET"/>
</dbReference>
<name>A0ABR4CFJ7_9HELO</name>
<organism evidence="2 3">
    <name type="scientific">Oculimacula yallundae</name>
    <dbReference type="NCBI Taxonomy" id="86028"/>
    <lineage>
        <taxon>Eukaryota</taxon>
        <taxon>Fungi</taxon>
        <taxon>Dikarya</taxon>
        <taxon>Ascomycota</taxon>
        <taxon>Pezizomycotina</taxon>
        <taxon>Leotiomycetes</taxon>
        <taxon>Helotiales</taxon>
        <taxon>Ploettnerulaceae</taxon>
        <taxon>Oculimacula</taxon>
    </lineage>
</organism>
<keyword evidence="3" id="KW-1185">Reference proteome</keyword>
<evidence type="ECO:0000259" key="1">
    <source>
        <dbReference type="Pfam" id="PF06985"/>
    </source>
</evidence>
<protein>
    <recommendedName>
        <fullName evidence="1">Heterokaryon incompatibility domain-containing protein</fullName>
    </recommendedName>
</protein>
<gene>
    <name evidence="2" type="ORF">VTL71DRAFT_15981</name>
</gene>
<accession>A0ABR4CFJ7</accession>
<feature type="domain" description="Heterokaryon incompatibility" evidence="1">
    <location>
        <begin position="1"/>
        <end position="73"/>
    </location>
</feature>